<organism evidence="1">
    <name type="scientific">Anguilla anguilla</name>
    <name type="common">European freshwater eel</name>
    <name type="synonym">Muraena anguilla</name>
    <dbReference type="NCBI Taxonomy" id="7936"/>
    <lineage>
        <taxon>Eukaryota</taxon>
        <taxon>Metazoa</taxon>
        <taxon>Chordata</taxon>
        <taxon>Craniata</taxon>
        <taxon>Vertebrata</taxon>
        <taxon>Euteleostomi</taxon>
        <taxon>Actinopterygii</taxon>
        <taxon>Neopterygii</taxon>
        <taxon>Teleostei</taxon>
        <taxon>Anguilliformes</taxon>
        <taxon>Anguillidae</taxon>
        <taxon>Anguilla</taxon>
    </lineage>
</organism>
<proteinExistence type="predicted"/>
<dbReference type="EMBL" id="GBXM01063933">
    <property type="protein sequence ID" value="JAH44644.1"/>
    <property type="molecule type" value="Transcribed_RNA"/>
</dbReference>
<reference evidence="1" key="1">
    <citation type="submission" date="2014-11" db="EMBL/GenBank/DDBJ databases">
        <authorList>
            <person name="Amaro Gonzalez C."/>
        </authorList>
    </citation>
    <scope>NUCLEOTIDE SEQUENCE</scope>
</reference>
<evidence type="ECO:0000313" key="1">
    <source>
        <dbReference type="EMBL" id="JAH44644.1"/>
    </source>
</evidence>
<dbReference type="AlphaFoldDB" id="A0A0E9STF3"/>
<sequence>MCISCVSVHFLLPTPPQGTVDILIEVLCCLKHYRPIWSPTANKNYLTLSFFIVPETFV</sequence>
<name>A0A0E9STF3_ANGAN</name>
<reference evidence="1" key="2">
    <citation type="journal article" date="2015" name="Fish Shellfish Immunol.">
        <title>Early steps in the European eel (Anguilla anguilla)-Vibrio vulnificus interaction in the gills: Role of the RtxA13 toxin.</title>
        <authorList>
            <person name="Callol A."/>
            <person name="Pajuelo D."/>
            <person name="Ebbesson L."/>
            <person name="Teles M."/>
            <person name="MacKenzie S."/>
            <person name="Amaro C."/>
        </authorList>
    </citation>
    <scope>NUCLEOTIDE SEQUENCE</scope>
</reference>
<protein>
    <submittedName>
        <fullName evidence="1">Uncharacterized protein</fullName>
    </submittedName>
</protein>
<accession>A0A0E9STF3</accession>